<name>A0AAE3SH31_9BACT</name>
<accession>A0AAE3SH31</accession>
<protein>
    <submittedName>
        <fullName evidence="1">YkgJ family cysteine cluster protein</fullName>
    </submittedName>
</protein>
<keyword evidence="2" id="KW-1185">Reference proteome</keyword>
<sequence length="242" mass="28041">MSNKDKEEEKNNKEMNLSFYKDGYTIASKEVTDFETLTPLFKGMQSQYSAISQLTQSFALRSHQEGKPIKCENGCSWCCYQPVYMTTQEAVLIFEFIHQVFDDKQRNKILSNAQAKFKLTKGLEEEQKQKIKFACPFLTEGSCSIYSVRPMACRIYLSSDKESCKRKFDSPGDESVIPALYDFVLKVGRYMNEGFVGYLKGKGRKMEELTIEEFIVRLFTDDHFINNWLVEDYFGESESKDA</sequence>
<evidence type="ECO:0000313" key="2">
    <source>
        <dbReference type="Proteomes" id="UP001209229"/>
    </source>
</evidence>
<proteinExistence type="predicted"/>
<evidence type="ECO:0000313" key="1">
    <source>
        <dbReference type="EMBL" id="MCW3789118.1"/>
    </source>
</evidence>
<dbReference type="AlphaFoldDB" id="A0AAE3SH31"/>
<gene>
    <name evidence="1" type="ORF">OM075_21810</name>
</gene>
<dbReference type="Pfam" id="PF03692">
    <property type="entry name" value="CxxCxxCC"/>
    <property type="match status" value="1"/>
</dbReference>
<dbReference type="InterPro" id="IPR005358">
    <property type="entry name" value="Puta_zinc/iron-chelating_dom"/>
</dbReference>
<organism evidence="1 2">
    <name type="scientific">Plebeiibacterium sediminum</name>
    <dbReference type="NCBI Taxonomy" id="2992112"/>
    <lineage>
        <taxon>Bacteria</taxon>
        <taxon>Pseudomonadati</taxon>
        <taxon>Bacteroidota</taxon>
        <taxon>Bacteroidia</taxon>
        <taxon>Marinilabiliales</taxon>
        <taxon>Marinilabiliaceae</taxon>
        <taxon>Plebeiibacterium</taxon>
    </lineage>
</organism>
<dbReference type="RefSeq" id="WP_301192674.1">
    <property type="nucleotide sequence ID" value="NZ_JAPDPJ010000083.1"/>
</dbReference>
<dbReference type="EMBL" id="JAPDPJ010000083">
    <property type="protein sequence ID" value="MCW3789118.1"/>
    <property type="molecule type" value="Genomic_DNA"/>
</dbReference>
<comment type="caution">
    <text evidence="1">The sequence shown here is derived from an EMBL/GenBank/DDBJ whole genome shotgun (WGS) entry which is preliminary data.</text>
</comment>
<dbReference type="Proteomes" id="UP001209229">
    <property type="component" value="Unassembled WGS sequence"/>
</dbReference>
<reference evidence="1" key="1">
    <citation type="submission" date="2022-10" db="EMBL/GenBank/DDBJ databases">
        <authorList>
            <person name="Yu W.X."/>
        </authorList>
    </citation>
    <scope>NUCLEOTIDE SEQUENCE</scope>
    <source>
        <strain evidence="1">AAT</strain>
    </source>
</reference>